<dbReference type="GO" id="GO:0005737">
    <property type="term" value="C:cytoplasm"/>
    <property type="evidence" value="ECO:0007669"/>
    <property type="project" value="UniProtKB-SubCell"/>
</dbReference>
<evidence type="ECO:0000313" key="5">
    <source>
        <dbReference type="EMBL" id="APC49138.1"/>
    </source>
</evidence>
<proteinExistence type="inferred from homology"/>
<dbReference type="Gene3D" id="2.30.290.10">
    <property type="entry name" value="BH3618-like"/>
    <property type="match status" value="1"/>
</dbReference>
<organism evidence="5 6">
    <name type="scientific">Virgibacillus halodenitrificans</name>
    <name type="common">Bacillus halodenitrificans</name>
    <dbReference type="NCBI Taxonomy" id="1482"/>
    <lineage>
        <taxon>Bacteria</taxon>
        <taxon>Bacillati</taxon>
        <taxon>Bacillota</taxon>
        <taxon>Bacilli</taxon>
        <taxon>Bacillales</taxon>
        <taxon>Bacillaceae</taxon>
        <taxon>Virgibacillus</taxon>
    </lineage>
</organism>
<keyword evidence="4" id="KW-0143">Chaperone</keyword>
<comment type="similarity">
    <text evidence="4">Belongs to the FliW family.</text>
</comment>
<keyword evidence="5" id="KW-0282">Flagellum</keyword>
<comment type="function">
    <text evidence="4">Acts as an anti-CsrA protein, binds CsrA and prevents it from repressing translation of its target genes, one of which is flagellin. Binds to flagellin and participates in the assembly of the flagellum.</text>
</comment>
<dbReference type="HAMAP" id="MF_01185">
    <property type="entry name" value="FliW"/>
    <property type="match status" value="1"/>
</dbReference>
<keyword evidence="3 4" id="KW-0810">Translation regulation</keyword>
<evidence type="ECO:0000256" key="1">
    <source>
        <dbReference type="ARBA" id="ARBA00022490"/>
    </source>
</evidence>
<dbReference type="EMBL" id="CP017962">
    <property type="protein sequence ID" value="APC49138.1"/>
    <property type="molecule type" value="Genomic_DNA"/>
</dbReference>
<evidence type="ECO:0000256" key="3">
    <source>
        <dbReference type="ARBA" id="ARBA00022845"/>
    </source>
</evidence>
<evidence type="ECO:0000256" key="4">
    <source>
        <dbReference type="HAMAP-Rule" id="MF_01185"/>
    </source>
</evidence>
<dbReference type="Pfam" id="PF02623">
    <property type="entry name" value="FliW"/>
    <property type="match status" value="1"/>
</dbReference>
<evidence type="ECO:0000313" key="6">
    <source>
        <dbReference type="Proteomes" id="UP000182945"/>
    </source>
</evidence>
<comment type="subcellular location">
    <subcellularLocation>
        <location evidence="4">Cytoplasm</location>
    </subcellularLocation>
</comment>
<reference evidence="5 6" key="1">
    <citation type="submission" date="2016-11" db="EMBL/GenBank/DDBJ databases">
        <title>Complete genome sequencing of Virgibacillus halodenitrificans PDB-F2.</title>
        <authorList>
            <person name="Sun Z."/>
            <person name="Zhou Y."/>
            <person name="Li H."/>
        </authorList>
    </citation>
    <scope>NUCLEOTIDE SEQUENCE [LARGE SCALE GENOMIC DNA]</scope>
    <source>
        <strain evidence="5 6">PDB-F2</strain>
    </source>
</reference>
<dbReference type="InterPro" id="IPR024046">
    <property type="entry name" value="Flagellar_assmbl_FliW_dom_sf"/>
</dbReference>
<dbReference type="RefSeq" id="WP_019377752.1">
    <property type="nucleotide sequence ID" value="NZ_CP017962.1"/>
</dbReference>
<name>A0AAC9J0W8_VIRHA</name>
<gene>
    <name evidence="4" type="primary">fliW</name>
    <name evidence="5" type="ORF">BME96_13440</name>
</gene>
<dbReference type="PANTHER" id="PTHR39190:SF1">
    <property type="entry name" value="FLAGELLAR ASSEMBLY FACTOR FLIW"/>
    <property type="match status" value="1"/>
</dbReference>
<dbReference type="KEGG" id="vhl:BME96_13440"/>
<dbReference type="Proteomes" id="UP000182945">
    <property type="component" value="Chromosome"/>
</dbReference>
<dbReference type="GO" id="GO:0006417">
    <property type="term" value="P:regulation of translation"/>
    <property type="evidence" value="ECO:0007669"/>
    <property type="project" value="UniProtKB-KW"/>
</dbReference>
<keyword evidence="5" id="KW-0969">Cilium</keyword>
<sequence length="146" mass="16915">MKVDTKYSGELEIEETEIIFFKTGLPGFQEETKFLLIDFPDNPVFQILQSVQTPTTAFIVTNPYYIYQDYEFELDENIMEQLNIRSEKEIVVLSIVTVKEPFQDSTLNLKAPIILNPVRKLAKQYILTEETYQIKTPLNPNAMGGR</sequence>
<keyword evidence="2 4" id="KW-1005">Bacterial flagellum biogenesis</keyword>
<dbReference type="NCBIfam" id="NF009793">
    <property type="entry name" value="PRK13285.1-1"/>
    <property type="match status" value="1"/>
</dbReference>
<accession>A0AAC9J0W8</accession>
<dbReference type="InterPro" id="IPR003775">
    <property type="entry name" value="Flagellar_assembly_factor_FliW"/>
</dbReference>
<dbReference type="GeneID" id="71515409"/>
<dbReference type="GO" id="GO:0044780">
    <property type="term" value="P:bacterial-type flagellum assembly"/>
    <property type="evidence" value="ECO:0007669"/>
    <property type="project" value="UniProtKB-UniRule"/>
</dbReference>
<protein>
    <recommendedName>
        <fullName evidence="4">Flagellar assembly factor FliW</fullName>
    </recommendedName>
</protein>
<comment type="subunit">
    <text evidence="4">Interacts with translational regulator CsrA and flagellin(s).</text>
</comment>
<dbReference type="SUPFAM" id="SSF141457">
    <property type="entry name" value="BH3618-like"/>
    <property type="match status" value="1"/>
</dbReference>
<evidence type="ECO:0000256" key="2">
    <source>
        <dbReference type="ARBA" id="ARBA00022795"/>
    </source>
</evidence>
<keyword evidence="5" id="KW-0966">Cell projection</keyword>
<dbReference type="PANTHER" id="PTHR39190">
    <property type="entry name" value="FLAGELLAR ASSEMBLY FACTOR FLIW"/>
    <property type="match status" value="1"/>
</dbReference>
<keyword evidence="1 4" id="KW-0963">Cytoplasm</keyword>
<dbReference type="AlphaFoldDB" id="A0AAC9J0W8"/>